<gene>
    <name evidence="1" type="ORF">GHT06_017923</name>
</gene>
<accession>A0AAD5PQG3</accession>
<dbReference type="Proteomes" id="UP000820818">
    <property type="component" value="Linkage Group LG7"/>
</dbReference>
<comment type="caution">
    <text evidence="1">The sequence shown here is derived from an EMBL/GenBank/DDBJ whole genome shotgun (WGS) entry which is preliminary data.</text>
</comment>
<name>A0AAD5PQG3_9CRUS</name>
<protein>
    <submittedName>
        <fullName evidence="1">Uncharacterized protein</fullName>
    </submittedName>
</protein>
<dbReference type="EMBL" id="WJBH02000007">
    <property type="protein sequence ID" value="KAI9555407.1"/>
    <property type="molecule type" value="Genomic_DNA"/>
</dbReference>
<reference evidence="1 2" key="1">
    <citation type="submission" date="2022-05" db="EMBL/GenBank/DDBJ databases">
        <title>A multi-omics perspective on studying reproductive biology in Daphnia sinensis.</title>
        <authorList>
            <person name="Jia J."/>
        </authorList>
    </citation>
    <scope>NUCLEOTIDE SEQUENCE [LARGE SCALE GENOMIC DNA]</scope>
    <source>
        <strain evidence="1 2">WSL</strain>
    </source>
</reference>
<dbReference type="AlphaFoldDB" id="A0AAD5PQG3"/>
<keyword evidence="2" id="KW-1185">Reference proteome</keyword>
<proteinExistence type="predicted"/>
<sequence>MTNDTKGYKIVRDRDASFTHAGRQTVYGSPSFLMFNMALKMSCGLPVAEVNMLENRFHLNQTTFKQNIDKYIRHVASKCREGH</sequence>
<evidence type="ECO:0000313" key="1">
    <source>
        <dbReference type="EMBL" id="KAI9555407.1"/>
    </source>
</evidence>
<evidence type="ECO:0000313" key="2">
    <source>
        <dbReference type="Proteomes" id="UP000820818"/>
    </source>
</evidence>
<organism evidence="1 2">
    <name type="scientific">Daphnia sinensis</name>
    <dbReference type="NCBI Taxonomy" id="1820382"/>
    <lineage>
        <taxon>Eukaryota</taxon>
        <taxon>Metazoa</taxon>
        <taxon>Ecdysozoa</taxon>
        <taxon>Arthropoda</taxon>
        <taxon>Crustacea</taxon>
        <taxon>Branchiopoda</taxon>
        <taxon>Diplostraca</taxon>
        <taxon>Cladocera</taxon>
        <taxon>Anomopoda</taxon>
        <taxon>Daphniidae</taxon>
        <taxon>Daphnia</taxon>
        <taxon>Daphnia similis group</taxon>
    </lineage>
</organism>